<feature type="domain" description="DUF4931" evidence="2">
    <location>
        <begin position="132"/>
        <end position="235"/>
    </location>
</feature>
<dbReference type="Pfam" id="PF16285">
    <property type="entry name" value="DUF4931_N"/>
    <property type="match status" value="1"/>
</dbReference>
<dbReference type="RefSeq" id="WP_024048144.1">
    <property type="nucleotide sequence ID" value="NZ_CABWNB010000003.1"/>
</dbReference>
<dbReference type="Proteomes" id="UP000591941">
    <property type="component" value="Unassembled WGS sequence"/>
</dbReference>
<dbReference type="OrthoDB" id="1803128at2"/>
<keyword evidence="3" id="KW-0378">Hydrolase</keyword>
<proteinExistence type="predicted"/>
<dbReference type="GeneID" id="93485654"/>
<feature type="domain" description="DUF4931" evidence="1">
    <location>
        <begin position="7"/>
        <end position="127"/>
    </location>
</feature>
<dbReference type="SUPFAM" id="SSF54197">
    <property type="entry name" value="HIT-like"/>
    <property type="match status" value="1"/>
</dbReference>
<reference evidence="3 4" key="1">
    <citation type="submission" date="2020-08" db="EMBL/GenBank/DDBJ databases">
        <title>Genomic Encyclopedia of Type Strains, Phase IV (KMG-IV): sequencing the most valuable type-strain genomes for metagenomic binning, comparative biology and taxonomic classification.</title>
        <authorList>
            <person name="Goeker M."/>
        </authorList>
    </citation>
    <scope>NUCLEOTIDE SEQUENCE [LARGE SCALE GENOMIC DNA]</scope>
    <source>
        <strain evidence="3 4">DSM 21255</strain>
    </source>
</reference>
<comment type="caution">
    <text evidence="3">The sequence shown here is derived from an EMBL/GenBank/DDBJ whole genome shotgun (WGS) entry which is preliminary data.</text>
</comment>
<evidence type="ECO:0000259" key="2">
    <source>
        <dbReference type="Pfam" id="PF20956"/>
    </source>
</evidence>
<accession>A0A841R446</accession>
<dbReference type="EMBL" id="JACHHI010000002">
    <property type="protein sequence ID" value="MBB6477342.1"/>
    <property type="molecule type" value="Genomic_DNA"/>
</dbReference>
<evidence type="ECO:0000313" key="3">
    <source>
        <dbReference type="EMBL" id="MBB6477342.1"/>
    </source>
</evidence>
<dbReference type="GO" id="GO:0016787">
    <property type="term" value="F:hydrolase activity"/>
    <property type="evidence" value="ECO:0007669"/>
    <property type="project" value="UniProtKB-KW"/>
</dbReference>
<dbReference type="InterPro" id="IPR036265">
    <property type="entry name" value="HIT-like_sf"/>
</dbReference>
<evidence type="ECO:0000313" key="4">
    <source>
        <dbReference type="Proteomes" id="UP000591941"/>
    </source>
</evidence>
<keyword evidence="4" id="KW-1185">Reference proteome</keyword>
<dbReference type="InterPro" id="IPR049285">
    <property type="entry name" value="DUF4931_C"/>
</dbReference>
<dbReference type="InterPro" id="IPR046322">
    <property type="entry name" value="DUF4931"/>
</dbReference>
<sequence length="255" mass="29759">MQEPILFNPRVAAQKPRSVLHDPCPFCAREHLTDILAQKDEMIWLVNKYPVMEKTWQTVLIETAKHDSDIATYAPEEWENILRFSMEKWRETIARRRFRSVIYYRNFGPTSGGSIRHPHSQIIGCESFDYMQNVRLDQLDGEVLHETNGVRVTLSDHPICGLREFNVRLKDPEQLDEFADSIQKLVKVIVDPNGWGYASYNLFFYAADYEYCKIIARGVTSPLFLGYMLTQAPDAKARQAIREELMPLWTATRRR</sequence>
<dbReference type="Pfam" id="PF20956">
    <property type="entry name" value="DUF4931_C"/>
    <property type="match status" value="1"/>
</dbReference>
<dbReference type="AlphaFoldDB" id="A0A841R446"/>
<organism evidence="3 4">
    <name type="scientific">Negativicoccus succinicivorans</name>
    <dbReference type="NCBI Taxonomy" id="620903"/>
    <lineage>
        <taxon>Bacteria</taxon>
        <taxon>Bacillati</taxon>
        <taxon>Bacillota</taxon>
        <taxon>Negativicutes</taxon>
        <taxon>Veillonellales</taxon>
        <taxon>Veillonellaceae</taxon>
        <taxon>Negativicoccus</taxon>
    </lineage>
</organism>
<name>A0A841R446_9FIRM</name>
<evidence type="ECO:0000259" key="1">
    <source>
        <dbReference type="Pfam" id="PF16285"/>
    </source>
</evidence>
<protein>
    <submittedName>
        <fullName evidence="3">Diadenosine tetraphosphate (Ap4A) HIT family hydrolase</fullName>
    </submittedName>
</protein>
<gene>
    <name evidence="3" type="ORF">HNR45_000372</name>
</gene>
<dbReference type="Gene3D" id="3.30.428.10">
    <property type="entry name" value="HIT-like"/>
    <property type="match status" value="1"/>
</dbReference>